<gene>
    <name evidence="1" type="ORF">LCGC14_2817900</name>
</gene>
<protein>
    <submittedName>
        <fullName evidence="1">Uncharacterized protein</fullName>
    </submittedName>
</protein>
<name>A0A0F8YHZ1_9ZZZZ</name>
<proteinExistence type="predicted"/>
<dbReference type="EMBL" id="LAZR01053323">
    <property type="protein sequence ID" value="KKK80998.1"/>
    <property type="molecule type" value="Genomic_DNA"/>
</dbReference>
<evidence type="ECO:0000313" key="1">
    <source>
        <dbReference type="EMBL" id="KKK80998.1"/>
    </source>
</evidence>
<sequence length="74" mass="8116">EFGMPMSEVIGRQVYDKEASTKDIQTAANLFWKFSIIPASEGGQADEIVVPAVFLPEKHPRLELVDGGKPVKSD</sequence>
<accession>A0A0F8YHZ1</accession>
<organism evidence="1">
    <name type="scientific">marine sediment metagenome</name>
    <dbReference type="NCBI Taxonomy" id="412755"/>
    <lineage>
        <taxon>unclassified sequences</taxon>
        <taxon>metagenomes</taxon>
        <taxon>ecological metagenomes</taxon>
    </lineage>
</organism>
<dbReference type="AlphaFoldDB" id="A0A0F8YHZ1"/>
<feature type="non-terminal residue" evidence="1">
    <location>
        <position position="1"/>
    </location>
</feature>
<comment type="caution">
    <text evidence="1">The sequence shown here is derived from an EMBL/GenBank/DDBJ whole genome shotgun (WGS) entry which is preliminary data.</text>
</comment>
<reference evidence="1" key="1">
    <citation type="journal article" date="2015" name="Nature">
        <title>Complex archaea that bridge the gap between prokaryotes and eukaryotes.</title>
        <authorList>
            <person name="Spang A."/>
            <person name="Saw J.H."/>
            <person name="Jorgensen S.L."/>
            <person name="Zaremba-Niedzwiedzka K."/>
            <person name="Martijn J."/>
            <person name="Lind A.E."/>
            <person name="van Eijk R."/>
            <person name="Schleper C."/>
            <person name="Guy L."/>
            <person name="Ettema T.J."/>
        </authorList>
    </citation>
    <scope>NUCLEOTIDE SEQUENCE</scope>
</reference>